<gene>
    <name evidence="2" type="ORF">HPP92_009593</name>
</gene>
<evidence type="ECO:0000313" key="2">
    <source>
        <dbReference type="EMBL" id="KAG0485514.1"/>
    </source>
</evidence>
<reference evidence="2 3" key="1">
    <citation type="journal article" date="2020" name="Nat. Food">
        <title>A phased Vanilla planifolia genome enables genetic improvement of flavour and production.</title>
        <authorList>
            <person name="Hasing T."/>
            <person name="Tang H."/>
            <person name="Brym M."/>
            <person name="Khazi F."/>
            <person name="Huang T."/>
            <person name="Chambers A.H."/>
        </authorList>
    </citation>
    <scope>NUCLEOTIDE SEQUENCE [LARGE SCALE GENOMIC DNA]</scope>
    <source>
        <tissue evidence="2">Leaf</tissue>
    </source>
</reference>
<comment type="function">
    <text evidence="1">Putative transcription activator involved in regulating light control of development.</text>
</comment>
<keyword evidence="1" id="KW-0479">Metal-binding</keyword>
<dbReference type="PANTHER" id="PTHR31669">
    <property type="entry name" value="PROTEIN FAR1-RELATED SEQUENCE 10-RELATED"/>
    <property type="match status" value="1"/>
</dbReference>
<comment type="caution">
    <text evidence="2">The sequence shown here is derived from an EMBL/GenBank/DDBJ whole genome shotgun (WGS) entry which is preliminary data.</text>
</comment>
<keyword evidence="1" id="KW-0863">Zinc-finger</keyword>
<accession>A0A835V301</accession>
<keyword evidence="1" id="KW-0862">Zinc</keyword>
<dbReference type="Proteomes" id="UP000636800">
    <property type="component" value="Unassembled WGS sequence"/>
</dbReference>
<evidence type="ECO:0000313" key="3">
    <source>
        <dbReference type="Proteomes" id="UP000636800"/>
    </source>
</evidence>
<comment type="subcellular location">
    <subcellularLocation>
        <location evidence="1">Nucleus</location>
    </subcellularLocation>
</comment>
<dbReference type="PANTHER" id="PTHR31669:SF293">
    <property type="entry name" value="PROTEIN FAR1-RELATED SEQUENCE"/>
    <property type="match status" value="1"/>
</dbReference>
<sequence length="175" mass="20299">MKDIFYPELSASQTAESLNKFFKRNFNAKTSLILFISKFDQTMESLYEKEVREDLASLYSKPPLKTPSPIENQAAHVYTNQVFEKFQEEFVESLGYYVEKIEDGAVWAVSTDSYKVAKVALQKALTEVVTAKFTQKKGQQNLQRFARLQKLQYKVPLPKLHPKKALSRGYKLFWP</sequence>
<protein>
    <recommendedName>
        <fullName evidence="1">Protein FAR1-RELATED SEQUENCE</fullName>
    </recommendedName>
</protein>
<keyword evidence="1" id="KW-0539">Nucleus</keyword>
<name>A0A835V301_VANPL</name>
<organism evidence="2 3">
    <name type="scientific">Vanilla planifolia</name>
    <name type="common">Vanilla</name>
    <dbReference type="NCBI Taxonomy" id="51239"/>
    <lineage>
        <taxon>Eukaryota</taxon>
        <taxon>Viridiplantae</taxon>
        <taxon>Streptophyta</taxon>
        <taxon>Embryophyta</taxon>
        <taxon>Tracheophyta</taxon>
        <taxon>Spermatophyta</taxon>
        <taxon>Magnoliopsida</taxon>
        <taxon>Liliopsida</taxon>
        <taxon>Asparagales</taxon>
        <taxon>Orchidaceae</taxon>
        <taxon>Vanilloideae</taxon>
        <taxon>Vanilleae</taxon>
        <taxon>Vanilla</taxon>
    </lineage>
</organism>
<dbReference type="GO" id="GO:0008270">
    <property type="term" value="F:zinc ion binding"/>
    <property type="evidence" value="ECO:0007669"/>
    <property type="project" value="UniProtKB-UniRule"/>
</dbReference>
<dbReference type="AlphaFoldDB" id="A0A835V301"/>
<dbReference type="GO" id="GO:0005634">
    <property type="term" value="C:nucleus"/>
    <property type="evidence" value="ECO:0007669"/>
    <property type="project" value="UniProtKB-SubCell"/>
</dbReference>
<evidence type="ECO:0000256" key="1">
    <source>
        <dbReference type="RuleBase" id="RU367018"/>
    </source>
</evidence>
<proteinExistence type="inferred from homology"/>
<keyword evidence="3" id="KW-1185">Reference proteome</keyword>
<dbReference type="OrthoDB" id="671439at2759"/>
<comment type="similarity">
    <text evidence="1">Belongs to the FHY3/FAR1 family.</text>
</comment>
<dbReference type="GO" id="GO:0006355">
    <property type="term" value="P:regulation of DNA-templated transcription"/>
    <property type="evidence" value="ECO:0007669"/>
    <property type="project" value="UniProtKB-UniRule"/>
</dbReference>
<dbReference type="EMBL" id="JADCNL010000004">
    <property type="protein sequence ID" value="KAG0485514.1"/>
    <property type="molecule type" value="Genomic_DNA"/>
</dbReference>
<dbReference type="InterPro" id="IPR031052">
    <property type="entry name" value="FHY3/FAR1"/>
</dbReference>